<reference evidence="5 6" key="1">
    <citation type="submission" date="2014-07" db="EMBL/GenBank/DDBJ databases">
        <title>Draft genome of Clostridium sulfidigenes 113A isolated from sediments associated with methane hydrate from Krishna Godavari basin.</title>
        <authorList>
            <person name="Honkalas V.S."/>
            <person name="Dabir A.P."/>
            <person name="Arora P."/>
            <person name="Dhakephalkar P.K."/>
        </authorList>
    </citation>
    <scope>NUCLEOTIDE SEQUENCE [LARGE SCALE GENOMIC DNA]</scope>
    <source>
        <strain evidence="5 6">113A</strain>
    </source>
</reference>
<dbReference type="PROSITE" id="PS50932">
    <property type="entry name" value="HTH_LACI_2"/>
    <property type="match status" value="1"/>
</dbReference>
<dbReference type="Pfam" id="PF00532">
    <property type="entry name" value="Peripla_BP_1"/>
    <property type="match status" value="1"/>
</dbReference>
<gene>
    <name evidence="5" type="ORF">IO99_03470</name>
</gene>
<evidence type="ECO:0000313" key="6">
    <source>
        <dbReference type="Proteomes" id="UP000028542"/>
    </source>
</evidence>
<dbReference type="PANTHER" id="PTHR30146">
    <property type="entry name" value="LACI-RELATED TRANSCRIPTIONAL REPRESSOR"/>
    <property type="match status" value="1"/>
</dbReference>
<dbReference type="SUPFAM" id="SSF53822">
    <property type="entry name" value="Periplasmic binding protein-like I"/>
    <property type="match status" value="1"/>
</dbReference>
<evidence type="ECO:0000256" key="3">
    <source>
        <dbReference type="ARBA" id="ARBA00023163"/>
    </source>
</evidence>
<dbReference type="eggNOG" id="COG1609">
    <property type="taxonomic scope" value="Bacteria"/>
</dbReference>
<dbReference type="Gene3D" id="3.40.50.2300">
    <property type="match status" value="2"/>
</dbReference>
<organism evidence="5 6">
    <name type="scientific">Clostridium sulfidigenes</name>
    <dbReference type="NCBI Taxonomy" id="318464"/>
    <lineage>
        <taxon>Bacteria</taxon>
        <taxon>Bacillati</taxon>
        <taxon>Bacillota</taxon>
        <taxon>Clostridia</taxon>
        <taxon>Eubacteriales</taxon>
        <taxon>Clostridiaceae</taxon>
        <taxon>Clostridium</taxon>
    </lineage>
</organism>
<proteinExistence type="predicted"/>
<keyword evidence="2" id="KW-0238">DNA-binding</keyword>
<accession>A0A084JGW2</accession>
<dbReference type="EMBL" id="JPMD01000004">
    <property type="protein sequence ID" value="KEZ88196.1"/>
    <property type="molecule type" value="Genomic_DNA"/>
</dbReference>
<dbReference type="InterPro" id="IPR000843">
    <property type="entry name" value="HTH_LacI"/>
</dbReference>
<dbReference type="RefSeq" id="WP_035130241.1">
    <property type="nucleotide sequence ID" value="NZ_JPMD01000004.1"/>
</dbReference>
<dbReference type="Pfam" id="PF00356">
    <property type="entry name" value="LacI"/>
    <property type="match status" value="1"/>
</dbReference>
<feature type="domain" description="HTH lacI-type" evidence="4">
    <location>
        <begin position="3"/>
        <end position="58"/>
    </location>
</feature>
<dbReference type="STRING" id="318464.IO99_03470"/>
<comment type="caution">
    <text evidence="5">The sequence shown here is derived from an EMBL/GenBank/DDBJ whole genome shotgun (WGS) entry which is preliminary data.</text>
</comment>
<sequence>MGVTIKDIAKIAQVSATTVSNVINGKTAKTTEETKQRILNLIKELDYKPNAMARSLVNGETKLIGVILPDISSFYFSRIIKGIEETAEEHGYSILVCSTYNDAENEHKYINLMREHCVDGIIIAPSLIKESWQFEDLLRIKYPMVAIHRSISSSEDVCNVYLDSYRDGYEATKYLIELGHKNIGCINGTPWLANCGDGMEGYRQAMKDHSLEIDEQWTYSSMHDVETGIKGAEKLLSCNKKVTAIVACSDVIAYGVYKVANKVKISIPYDLSVIGIDDLVFSEIITPALTTFKQPIKEMARKATEELISIILRQPREQSEYRYTSELVVRESVERI</sequence>
<dbReference type="InterPro" id="IPR001761">
    <property type="entry name" value="Peripla_BP/Lac1_sug-bd_dom"/>
</dbReference>
<protein>
    <recommendedName>
        <fullName evidence="4">HTH lacI-type domain-containing protein</fullName>
    </recommendedName>
</protein>
<dbReference type="Proteomes" id="UP000028542">
    <property type="component" value="Unassembled WGS sequence"/>
</dbReference>
<dbReference type="InterPro" id="IPR010982">
    <property type="entry name" value="Lambda_DNA-bd_dom_sf"/>
</dbReference>
<dbReference type="PROSITE" id="PS00356">
    <property type="entry name" value="HTH_LACI_1"/>
    <property type="match status" value="1"/>
</dbReference>
<dbReference type="Gene3D" id="1.10.260.40">
    <property type="entry name" value="lambda repressor-like DNA-binding domains"/>
    <property type="match status" value="1"/>
</dbReference>
<dbReference type="SUPFAM" id="SSF47413">
    <property type="entry name" value="lambda repressor-like DNA-binding domains"/>
    <property type="match status" value="1"/>
</dbReference>
<evidence type="ECO:0000313" key="5">
    <source>
        <dbReference type="EMBL" id="KEZ88196.1"/>
    </source>
</evidence>
<dbReference type="GO" id="GO:0003700">
    <property type="term" value="F:DNA-binding transcription factor activity"/>
    <property type="evidence" value="ECO:0007669"/>
    <property type="project" value="TreeGrafter"/>
</dbReference>
<dbReference type="CDD" id="cd01392">
    <property type="entry name" value="HTH_LacI"/>
    <property type="match status" value="1"/>
</dbReference>
<evidence type="ECO:0000256" key="2">
    <source>
        <dbReference type="ARBA" id="ARBA00023125"/>
    </source>
</evidence>
<evidence type="ECO:0000259" key="4">
    <source>
        <dbReference type="PROSITE" id="PS50932"/>
    </source>
</evidence>
<evidence type="ECO:0000256" key="1">
    <source>
        <dbReference type="ARBA" id="ARBA00023015"/>
    </source>
</evidence>
<dbReference type="AlphaFoldDB" id="A0A084JGW2"/>
<dbReference type="InterPro" id="IPR028082">
    <property type="entry name" value="Peripla_BP_I"/>
</dbReference>
<dbReference type="CDD" id="cd19976">
    <property type="entry name" value="PBP1_DegA_Like"/>
    <property type="match status" value="1"/>
</dbReference>
<name>A0A084JGW2_9CLOT</name>
<keyword evidence="3" id="KW-0804">Transcription</keyword>
<dbReference type="SMART" id="SM00354">
    <property type="entry name" value="HTH_LACI"/>
    <property type="match status" value="1"/>
</dbReference>
<dbReference type="PANTHER" id="PTHR30146:SF109">
    <property type="entry name" value="HTH-TYPE TRANSCRIPTIONAL REGULATOR GALS"/>
    <property type="match status" value="1"/>
</dbReference>
<dbReference type="GO" id="GO:0000976">
    <property type="term" value="F:transcription cis-regulatory region binding"/>
    <property type="evidence" value="ECO:0007669"/>
    <property type="project" value="TreeGrafter"/>
</dbReference>
<keyword evidence="1" id="KW-0805">Transcription regulation</keyword>
<keyword evidence="6" id="KW-1185">Reference proteome</keyword>